<evidence type="ECO:0000256" key="4">
    <source>
        <dbReference type="ARBA" id="ARBA00022989"/>
    </source>
</evidence>
<accession>A0A967E7J8</accession>
<dbReference type="AlphaFoldDB" id="A0A967E7J8"/>
<keyword evidence="9" id="KW-1185">Reference proteome</keyword>
<sequence length="158" mass="16945">MTMVWRELAKFGIVGAIAFVVDMGGFNLLVSGPLAHKVTTAKIASGLAGTVVAWLGNRYWTFRHRRGRPVQHEVALFFLVNGIALAISAGWVAFAHYALHATGTAMLNLHALIGIGLGTIFRFWTYQKFVFAHEPVAGPPAEPVAPAGAAPATHVESR</sequence>
<evidence type="ECO:0000256" key="3">
    <source>
        <dbReference type="ARBA" id="ARBA00022692"/>
    </source>
</evidence>
<dbReference type="Proteomes" id="UP000744769">
    <property type="component" value="Unassembled WGS sequence"/>
</dbReference>
<evidence type="ECO:0000259" key="7">
    <source>
        <dbReference type="Pfam" id="PF04138"/>
    </source>
</evidence>
<comment type="caution">
    <text evidence="8">The sequence shown here is derived from an EMBL/GenBank/DDBJ whole genome shotgun (WGS) entry which is preliminary data.</text>
</comment>
<evidence type="ECO:0000256" key="5">
    <source>
        <dbReference type="ARBA" id="ARBA00023136"/>
    </source>
</evidence>
<dbReference type="GO" id="GO:0005886">
    <property type="term" value="C:plasma membrane"/>
    <property type="evidence" value="ECO:0007669"/>
    <property type="project" value="TreeGrafter"/>
</dbReference>
<evidence type="ECO:0000313" key="8">
    <source>
        <dbReference type="EMBL" id="NHN54212.1"/>
    </source>
</evidence>
<dbReference type="PANTHER" id="PTHR38459">
    <property type="entry name" value="PROPHAGE BACTOPRENOL-LINKED GLUCOSE TRANSLOCASE HOMOLOG"/>
    <property type="match status" value="1"/>
</dbReference>
<keyword evidence="4 6" id="KW-1133">Transmembrane helix</keyword>
<name>A0A967E7J8_9MICO</name>
<dbReference type="GO" id="GO:0000271">
    <property type="term" value="P:polysaccharide biosynthetic process"/>
    <property type="evidence" value="ECO:0007669"/>
    <property type="project" value="InterPro"/>
</dbReference>
<comment type="subcellular location">
    <subcellularLocation>
        <location evidence="1">Membrane</location>
        <topology evidence="1">Multi-pass membrane protein</topology>
    </subcellularLocation>
</comment>
<feature type="transmembrane region" description="Helical" evidence="6">
    <location>
        <begin position="74"/>
        <end position="99"/>
    </location>
</feature>
<dbReference type="PANTHER" id="PTHR38459:SF1">
    <property type="entry name" value="PROPHAGE BACTOPRENOL-LINKED GLUCOSE TRANSLOCASE HOMOLOG"/>
    <property type="match status" value="1"/>
</dbReference>
<protein>
    <submittedName>
        <fullName evidence="8">GtrA family protein</fullName>
    </submittedName>
</protein>
<dbReference type="InterPro" id="IPR007267">
    <property type="entry name" value="GtrA_DPMS_TM"/>
</dbReference>
<organism evidence="8 9">
    <name type="scientific">Metallococcus carri</name>
    <dbReference type="NCBI Taxonomy" id="1656884"/>
    <lineage>
        <taxon>Bacteria</taxon>
        <taxon>Bacillati</taxon>
        <taxon>Actinomycetota</taxon>
        <taxon>Actinomycetes</taxon>
        <taxon>Micrococcales</taxon>
        <taxon>Dermacoccaceae</taxon>
        <taxon>Metallococcus</taxon>
    </lineage>
</organism>
<comment type="similarity">
    <text evidence="2">Belongs to the GtrA family.</text>
</comment>
<reference evidence="8" key="1">
    <citation type="submission" date="2020-03" db="EMBL/GenBank/DDBJ databases">
        <title>Draft sequencing of Calidifontibacter sp. DB0510.</title>
        <authorList>
            <person name="Kim D.-U."/>
        </authorList>
    </citation>
    <scope>NUCLEOTIDE SEQUENCE</scope>
    <source>
        <strain evidence="8">DB0510</strain>
    </source>
</reference>
<feature type="transmembrane region" description="Helical" evidence="6">
    <location>
        <begin position="105"/>
        <end position="124"/>
    </location>
</feature>
<evidence type="ECO:0000313" key="9">
    <source>
        <dbReference type="Proteomes" id="UP000744769"/>
    </source>
</evidence>
<keyword evidence="3 6" id="KW-0812">Transmembrane</keyword>
<feature type="transmembrane region" description="Helical" evidence="6">
    <location>
        <begin position="43"/>
        <end position="62"/>
    </location>
</feature>
<feature type="transmembrane region" description="Helical" evidence="6">
    <location>
        <begin position="12"/>
        <end position="31"/>
    </location>
</feature>
<dbReference type="InterPro" id="IPR051401">
    <property type="entry name" value="GtrA_CellWall_Glycosyl"/>
</dbReference>
<proteinExistence type="inferred from homology"/>
<evidence type="ECO:0000256" key="6">
    <source>
        <dbReference type="SAM" id="Phobius"/>
    </source>
</evidence>
<evidence type="ECO:0000256" key="2">
    <source>
        <dbReference type="ARBA" id="ARBA00009399"/>
    </source>
</evidence>
<dbReference type="EMBL" id="JAAOIV010000001">
    <property type="protein sequence ID" value="NHN54212.1"/>
    <property type="molecule type" value="Genomic_DNA"/>
</dbReference>
<dbReference type="Pfam" id="PF04138">
    <property type="entry name" value="GtrA_DPMS_TM"/>
    <property type="match status" value="1"/>
</dbReference>
<gene>
    <name evidence="8" type="ORF">G9U51_00240</name>
</gene>
<evidence type="ECO:0000256" key="1">
    <source>
        <dbReference type="ARBA" id="ARBA00004141"/>
    </source>
</evidence>
<keyword evidence="5 6" id="KW-0472">Membrane</keyword>
<feature type="domain" description="GtrA/DPMS transmembrane" evidence="7">
    <location>
        <begin position="10"/>
        <end position="131"/>
    </location>
</feature>